<evidence type="ECO:0000313" key="2">
    <source>
        <dbReference type="Proteomes" id="UP000324800"/>
    </source>
</evidence>
<name>A0A5J4RE95_9EUKA</name>
<proteinExistence type="predicted"/>
<dbReference type="Proteomes" id="UP000324800">
    <property type="component" value="Unassembled WGS sequence"/>
</dbReference>
<feature type="non-terminal residue" evidence="1">
    <location>
        <position position="123"/>
    </location>
</feature>
<gene>
    <name evidence="1" type="ORF">EZS28_053380</name>
</gene>
<reference evidence="1 2" key="1">
    <citation type="submission" date="2019-03" db="EMBL/GenBank/DDBJ databases">
        <title>Single cell metagenomics reveals metabolic interactions within the superorganism composed of flagellate Streblomastix strix and complex community of Bacteroidetes bacteria on its surface.</title>
        <authorList>
            <person name="Treitli S.C."/>
            <person name="Kolisko M."/>
            <person name="Husnik F."/>
            <person name="Keeling P."/>
            <person name="Hampl V."/>
        </authorList>
    </citation>
    <scope>NUCLEOTIDE SEQUENCE [LARGE SCALE GENOMIC DNA]</scope>
    <source>
        <strain evidence="1">ST1C</strain>
    </source>
</reference>
<accession>A0A5J4RE95</accession>
<protein>
    <submittedName>
        <fullName evidence="1">Uncharacterized protein</fullName>
    </submittedName>
</protein>
<evidence type="ECO:0000313" key="1">
    <source>
        <dbReference type="EMBL" id="KAA6331520.1"/>
    </source>
</evidence>
<sequence length="123" mass="13793">MSYEIGNVYLDEALLNAAWLSDFPDLYAYIRERYQEPIPPAERVPIGEQTLQKQVKDNDDILFSTNEAFVPPISNANQKLDLSSQLELSSFLASFGSDPQLIVYSDLVTLTPSYEITGLFPNG</sequence>
<comment type="caution">
    <text evidence="1">The sequence shown here is derived from an EMBL/GenBank/DDBJ whole genome shotgun (WGS) entry which is preliminary data.</text>
</comment>
<dbReference type="EMBL" id="SNRW01042615">
    <property type="protein sequence ID" value="KAA6331520.1"/>
    <property type="molecule type" value="Genomic_DNA"/>
</dbReference>
<organism evidence="1 2">
    <name type="scientific">Streblomastix strix</name>
    <dbReference type="NCBI Taxonomy" id="222440"/>
    <lineage>
        <taxon>Eukaryota</taxon>
        <taxon>Metamonada</taxon>
        <taxon>Preaxostyla</taxon>
        <taxon>Oxymonadida</taxon>
        <taxon>Streblomastigidae</taxon>
        <taxon>Streblomastix</taxon>
    </lineage>
</organism>
<dbReference type="AlphaFoldDB" id="A0A5J4RE95"/>